<dbReference type="AlphaFoldDB" id="A0A7S1B910"/>
<protein>
    <submittedName>
        <fullName evidence="1">Uncharacterized protein</fullName>
    </submittedName>
</protein>
<gene>
    <name evidence="1" type="ORF">CHYS00102_LOCUS6044</name>
</gene>
<reference evidence="1" key="1">
    <citation type="submission" date="2021-01" db="EMBL/GenBank/DDBJ databases">
        <authorList>
            <person name="Corre E."/>
            <person name="Pelletier E."/>
            <person name="Niang G."/>
            <person name="Scheremetjew M."/>
            <person name="Finn R."/>
            <person name="Kale V."/>
            <person name="Holt S."/>
            <person name="Cochrane G."/>
            <person name="Meng A."/>
            <person name="Brown T."/>
            <person name="Cohen L."/>
        </authorList>
    </citation>
    <scope>NUCLEOTIDE SEQUENCE</scope>
    <source>
        <strain evidence="1">308</strain>
    </source>
</reference>
<accession>A0A7S1B910</accession>
<name>A0A7S1B910_9STRA</name>
<proteinExistence type="predicted"/>
<sequence>MACDCLLAMAPCLLDLLADKILRNQFRTDIIIRDLEEARRENLSERELQINTDLLFHLRSSETSANTDGVSLRENSSKTDFLLHTDFALSEREPTSQDAVEVYILGRNVRNTMIETR</sequence>
<evidence type="ECO:0000313" key="1">
    <source>
        <dbReference type="EMBL" id="CAD8878860.1"/>
    </source>
</evidence>
<organism evidence="1">
    <name type="scientific">Corethron hystrix</name>
    <dbReference type="NCBI Taxonomy" id="216773"/>
    <lineage>
        <taxon>Eukaryota</taxon>
        <taxon>Sar</taxon>
        <taxon>Stramenopiles</taxon>
        <taxon>Ochrophyta</taxon>
        <taxon>Bacillariophyta</taxon>
        <taxon>Coscinodiscophyceae</taxon>
        <taxon>Corethrophycidae</taxon>
        <taxon>Corethrales</taxon>
        <taxon>Corethraceae</taxon>
        <taxon>Corethron</taxon>
    </lineage>
</organism>
<dbReference type="EMBL" id="HBFR01008354">
    <property type="protein sequence ID" value="CAD8878860.1"/>
    <property type="molecule type" value="Transcribed_RNA"/>
</dbReference>